<dbReference type="GO" id="GO:0009307">
    <property type="term" value="P:DNA restriction-modification system"/>
    <property type="evidence" value="ECO:0007669"/>
    <property type="project" value="UniProtKB-KW"/>
</dbReference>
<keyword evidence="2 7" id="KW-0489">Methyltransferase</keyword>
<keyword evidence="4" id="KW-0949">S-adenosyl-L-methionine</keyword>
<evidence type="ECO:0000256" key="5">
    <source>
        <dbReference type="ARBA" id="ARBA00022747"/>
    </source>
</evidence>
<evidence type="ECO:0000313" key="8">
    <source>
        <dbReference type="Proteomes" id="UP000469505"/>
    </source>
</evidence>
<comment type="caution">
    <text evidence="7">The sequence shown here is derived from an EMBL/GenBank/DDBJ whole genome shotgun (WGS) entry which is preliminary data.</text>
</comment>
<keyword evidence="5" id="KW-0680">Restriction system</keyword>
<dbReference type="InterPro" id="IPR029063">
    <property type="entry name" value="SAM-dependent_MTases_sf"/>
</dbReference>
<dbReference type="GO" id="GO:0044027">
    <property type="term" value="P:negative regulation of gene expression via chromosomal CpG island methylation"/>
    <property type="evidence" value="ECO:0007669"/>
    <property type="project" value="TreeGrafter"/>
</dbReference>
<feature type="compositionally biased region" description="Basic and acidic residues" evidence="6">
    <location>
        <begin position="147"/>
        <end position="156"/>
    </location>
</feature>
<feature type="compositionally biased region" description="Polar residues" evidence="6">
    <location>
        <begin position="125"/>
        <end position="136"/>
    </location>
</feature>
<proteinExistence type="predicted"/>
<dbReference type="GO" id="GO:0003886">
    <property type="term" value="F:DNA (cytosine-5-)-methyltransferase activity"/>
    <property type="evidence" value="ECO:0007669"/>
    <property type="project" value="UniProtKB-EC"/>
</dbReference>
<dbReference type="GO" id="GO:0032259">
    <property type="term" value="P:methylation"/>
    <property type="evidence" value="ECO:0007669"/>
    <property type="project" value="UniProtKB-KW"/>
</dbReference>
<reference evidence="7 8" key="1">
    <citation type="submission" date="2019-11" db="EMBL/GenBank/DDBJ databases">
        <title>Growth characteristics of pneumococcus vary with the chemical composition of the capsule and with environmental conditions.</title>
        <authorList>
            <person name="Tothpal A."/>
            <person name="Desobry K."/>
            <person name="Joshi S."/>
            <person name="Wyllie A.L."/>
            <person name="Weinberger D.M."/>
        </authorList>
    </citation>
    <scope>NUCLEOTIDE SEQUENCE [LARGE SCALE GENOMIC DNA]</scope>
    <source>
        <strain evidence="8">pnumococcus35B</strain>
    </source>
</reference>
<dbReference type="PANTHER" id="PTHR10629">
    <property type="entry name" value="CYTOSINE-SPECIFIC METHYLTRANSFERASE"/>
    <property type="match status" value="1"/>
</dbReference>
<dbReference type="InterPro" id="IPR050390">
    <property type="entry name" value="C5-Methyltransferase"/>
</dbReference>
<dbReference type="PANTHER" id="PTHR10629:SF52">
    <property type="entry name" value="DNA (CYTOSINE-5)-METHYLTRANSFERASE 1"/>
    <property type="match status" value="1"/>
</dbReference>
<protein>
    <recommendedName>
        <fullName evidence="1">DNA (cytosine-5-)-methyltransferase</fullName>
        <ecNumber evidence="1">2.1.1.37</ecNumber>
    </recommendedName>
</protein>
<name>A0A6I3U8T2_STREE</name>
<sequence length="156" mass="17771">ENVKGMMTLGKGEVLKQIIEDFSSAGYTVTAHLVNARDYGVPQSRERVFLVGVHKEKIEKKYGYRYELPTPTHGDGTEIDLLAEKQPWVTLRDAIGDLEDNPGEYFEGSYSTIYMSRNRKKSWEEQSFTIQASGRQAPQHPAGEPMTKYKDKENHT</sequence>
<dbReference type="EC" id="2.1.1.37" evidence="1"/>
<evidence type="ECO:0000256" key="1">
    <source>
        <dbReference type="ARBA" id="ARBA00011975"/>
    </source>
</evidence>
<dbReference type="Pfam" id="PF00145">
    <property type="entry name" value="DNA_methylase"/>
    <property type="match status" value="1"/>
</dbReference>
<keyword evidence="3 7" id="KW-0808">Transferase</keyword>
<dbReference type="Gene3D" id="3.40.50.150">
    <property type="entry name" value="Vaccinia Virus protein VP39"/>
    <property type="match status" value="1"/>
</dbReference>
<dbReference type="RefSeq" id="WP_196304432.1">
    <property type="nucleotide sequence ID" value="NZ_WNHX01000290.1"/>
</dbReference>
<dbReference type="EMBL" id="WNHX01000290">
    <property type="protein sequence ID" value="MTV88098.1"/>
    <property type="molecule type" value="Genomic_DNA"/>
</dbReference>
<feature type="non-terminal residue" evidence="7">
    <location>
        <position position="156"/>
    </location>
</feature>
<evidence type="ECO:0000313" key="7">
    <source>
        <dbReference type="EMBL" id="MTV88098.1"/>
    </source>
</evidence>
<dbReference type="InterPro" id="IPR001525">
    <property type="entry name" value="C5_MeTfrase"/>
</dbReference>
<feature type="region of interest" description="Disordered" evidence="6">
    <location>
        <begin position="125"/>
        <end position="156"/>
    </location>
</feature>
<accession>A0A6I3U8T2</accession>
<dbReference type="GO" id="GO:0003677">
    <property type="term" value="F:DNA binding"/>
    <property type="evidence" value="ECO:0007669"/>
    <property type="project" value="TreeGrafter"/>
</dbReference>
<dbReference type="Gene3D" id="3.90.120.10">
    <property type="entry name" value="DNA Methylase, subunit A, domain 2"/>
    <property type="match status" value="1"/>
</dbReference>
<dbReference type="AlphaFoldDB" id="A0A6I3U8T2"/>
<evidence type="ECO:0000256" key="4">
    <source>
        <dbReference type="ARBA" id="ARBA00022691"/>
    </source>
</evidence>
<dbReference type="Proteomes" id="UP000469505">
    <property type="component" value="Unassembled WGS sequence"/>
</dbReference>
<evidence type="ECO:0000256" key="6">
    <source>
        <dbReference type="SAM" id="MobiDB-lite"/>
    </source>
</evidence>
<feature type="non-terminal residue" evidence="7">
    <location>
        <position position="1"/>
    </location>
</feature>
<evidence type="ECO:0000256" key="2">
    <source>
        <dbReference type="ARBA" id="ARBA00022603"/>
    </source>
</evidence>
<organism evidence="7 8">
    <name type="scientific">Streptococcus pneumoniae</name>
    <dbReference type="NCBI Taxonomy" id="1313"/>
    <lineage>
        <taxon>Bacteria</taxon>
        <taxon>Bacillati</taxon>
        <taxon>Bacillota</taxon>
        <taxon>Bacilli</taxon>
        <taxon>Lactobacillales</taxon>
        <taxon>Streptococcaceae</taxon>
        <taxon>Streptococcus</taxon>
    </lineage>
</organism>
<evidence type="ECO:0000256" key="3">
    <source>
        <dbReference type="ARBA" id="ARBA00022679"/>
    </source>
</evidence>
<gene>
    <name evidence="7" type="ORF">GM543_11530</name>
</gene>
<dbReference type="SUPFAM" id="SSF53335">
    <property type="entry name" value="S-adenosyl-L-methionine-dependent methyltransferases"/>
    <property type="match status" value="1"/>
</dbReference>